<gene>
    <name evidence="11" type="ORF">TRICI_001650</name>
</gene>
<feature type="region of interest" description="Disordered" evidence="9">
    <location>
        <begin position="490"/>
        <end position="517"/>
    </location>
</feature>
<dbReference type="InterPro" id="IPR045316">
    <property type="entry name" value="Msc2-like"/>
</dbReference>
<evidence type="ECO:0000256" key="1">
    <source>
        <dbReference type="ARBA" id="ARBA00004141"/>
    </source>
</evidence>
<evidence type="ECO:0000256" key="7">
    <source>
        <dbReference type="ARBA" id="ARBA00023136"/>
    </source>
</evidence>
<dbReference type="GO" id="GO:0031410">
    <property type="term" value="C:cytoplasmic vesicle"/>
    <property type="evidence" value="ECO:0007669"/>
    <property type="project" value="TreeGrafter"/>
</dbReference>
<feature type="transmembrane region" description="Helical" evidence="8">
    <location>
        <begin position="149"/>
        <end position="172"/>
    </location>
</feature>
<feature type="transmembrane region" description="Helical" evidence="8">
    <location>
        <begin position="298"/>
        <end position="320"/>
    </location>
</feature>
<feature type="compositionally biased region" description="Basic residues" evidence="9">
    <location>
        <begin position="492"/>
        <end position="513"/>
    </location>
</feature>
<dbReference type="OrthoDB" id="78669at2759"/>
<organism evidence="11 12">
    <name type="scientific">Trichomonascus ciferrii</name>
    <dbReference type="NCBI Taxonomy" id="44093"/>
    <lineage>
        <taxon>Eukaryota</taxon>
        <taxon>Fungi</taxon>
        <taxon>Dikarya</taxon>
        <taxon>Ascomycota</taxon>
        <taxon>Saccharomycotina</taxon>
        <taxon>Dipodascomycetes</taxon>
        <taxon>Dipodascales</taxon>
        <taxon>Trichomonascaceae</taxon>
        <taxon>Trichomonascus</taxon>
        <taxon>Trichomonascus ciferrii complex</taxon>
    </lineage>
</organism>
<dbReference type="Proteomes" id="UP000761534">
    <property type="component" value="Unassembled WGS sequence"/>
</dbReference>
<evidence type="ECO:0000256" key="9">
    <source>
        <dbReference type="SAM" id="MobiDB-lite"/>
    </source>
</evidence>
<comment type="caution">
    <text evidence="8">Lacks conserved residue(s) required for the propagation of feature annotation.</text>
</comment>
<comment type="caution">
    <text evidence="11">The sequence shown here is derived from an EMBL/GenBank/DDBJ whole genome shotgun (WGS) entry which is preliminary data.</text>
</comment>
<dbReference type="NCBIfam" id="TIGR01297">
    <property type="entry name" value="CDF"/>
    <property type="match status" value="1"/>
</dbReference>
<accession>A0A642VCB3</accession>
<dbReference type="GO" id="GO:0006882">
    <property type="term" value="P:intracellular zinc ion homeostasis"/>
    <property type="evidence" value="ECO:0007669"/>
    <property type="project" value="InterPro"/>
</dbReference>
<dbReference type="InterPro" id="IPR002524">
    <property type="entry name" value="Cation_efflux"/>
</dbReference>
<evidence type="ECO:0000256" key="8">
    <source>
        <dbReference type="RuleBase" id="RU369017"/>
    </source>
</evidence>
<dbReference type="GO" id="GO:0005789">
    <property type="term" value="C:endoplasmic reticulum membrane"/>
    <property type="evidence" value="ECO:0007669"/>
    <property type="project" value="UniProtKB-SubCell"/>
</dbReference>
<dbReference type="Gene3D" id="1.20.1510.10">
    <property type="entry name" value="Cation efflux protein transmembrane domain"/>
    <property type="match status" value="1"/>
</dbReference>
<protein>
    <recommendedName>
        <fullName evidence="8">Zinc transporter</fullName>
    </recommendedName>
</protein>
<dbReference type="Pfam" id="PF01545">
    <property type="entry name" value="Cation_efflux"/>
    <property type="match status" value="1"/>
</dbReference>
<dbReference type="PANTHER" id="PTHR45755:SF4">
    <property type="entry name" value="ZINC TRANSPORTER 7"/>
    <property type="match status" value="1"/>
</dbReference>
<feature type="transmembrane region" description="Helical" evidence="8">
    <location>
        <begin position="184"/>
        <end position="204"/>
    </location>
</feature>
<keyword evidence="6 8" id="KW-0406">Ion transport</keyword>
<dbReference type="FunFam" id="1.20.1510.10:FF:000014">
    <property type="entry name" value="Cation efflux protein/ zinc transporter"/>
    <property type="match status" value="1"/>
</dbReference>
<keyword evidence="7 8" id="KW-0472">Membrane</keyword>
<keyword evidence="8" id="KW-0256">Endoplasmic reticulum</keyword>
<keyword evidence="12" id="KW-1185">Reference proteome</keyword>
<evidence type="ECO:0000256" key="3">
    <source>
        <dbReference type="ARBA" id="ARBA00022448"/>
    </source>
</evidence>
<reference evidence="11" key="1">
    <citation type="journal article" date="2019" name="G3 (Bethesda)">
        <title>Genome Assemblies of Two Rare Opportunistic Yeast Pathogens: Diutina rugosa (syn. Candida rugosa) and Trichomonascus ciferrii (syn. Candida ciferrii).</title>
        <authorList>
            <person name="Mixao V."/>
            <person name="Saus E."/>
            <person name="Hansen A.P."/>
            <person name="Lass-Florl C."/>
            <person name="Gabaldon T."/>
        </authorList>
    </citation>
    <scope>NUCLEOTIDE SEQUENCE</scope>
    <source>
        <strain evidence="11">CBS 4856</strain>
    </source>
</reference>
<keyword evidence="5 8" id="KW-1133">Transmembrane helix</keyword>
<dbReference type="GO" id="GO:1904257">
    <property type="term" value="P:zinc ion import into Golgi lumen"/>
    <property type="evidence" value="ECO:0007669"/>
    <property type="project" value="TreeGrafter"/>
</dbReference>
<evidence type="ECO:0000259" key="10">
    <source>
        <dbReference type="Pfam" id="PF01545"/>
    </source>
</evidence>
<evidence type="ECO:0000256" key="5">
    <source>
        <dbReference type="ARBA" id="ARBA00022989"/>
    </source>
</evidence>
<evidence type="ECO:0000256" key="2">
    <source>
        <dbReference type="ARBA" id="ARBA00008873"/>
    </source>
</evidence>
<dbReference type="InterPro" id="IPR027469">
    <property type="entry name" value="Cation_efflux_TMD_sf"/>
</dbReference>
<dbReference type="PANTHER" id="PTHR45755">
    <property type="match status" value="1"/>
</dbReference>
<dbReference type="GO" id="GO:0005385">
    <property type="term" value="F:zinc ion transmembrane transporter activity"/>
    <property type="evidence" value="ECO:0007669"/>
    <property type="project" value="UniProtKB-UniRule"/>
</dbReference>
<name>A0A642VCB3_9ASCO</name>
<comment type="similarity">
    <text evidence="2 8">Belongs to the cation diffusion facilitator (CDF) transporter (TC 2.A.4) family. SLC30A subfamily.</text>
</comment>
<comment type="function">
    <text evidence="8">Functions as a zinc transporter.</text>
</comment>
<feature type="transmembrane region" description="Helical" evidence="8">
    <location>
        <begin position="559"/>
        <end position="577"/>
    </location>
</feature>
<dbReference type="VEuPathDB" id="FungiDB:TRICI_001650"/>
<feature type="transmembrane region" description="Helical" evidence="8">
    <location>
        <begin position="429"/>
        <end position="448"/>
    </location>
</feature>
<comment type="subcellular location">
    <subcellularLocation>
        <location evidence="8">Endoplasmic reticulum membrane</location>
        <topology evidence="8">Multi-pass membrane protein</topology>
    </subcellularLocation>
    <subcellularLocation>
        <location evidence="1">Membrane</location>
        <topology evidence="1">Multi-pass membrane protein</topology>
    </subcellularLocation>
</comment>
<feature type="transmembrane region" description="Helical" evidence="8">
    <location>
        <begin position="261"/>
        <end position="278"/>
    </location>
</feature>
<evidence type="ECO:0000313" key="12">
    <source>
        <dbReference type="Proteomes" id="UP000761534"/>
    </source>
</evidence>
<feature type="transmembrane region" description="Helical" evidence="8">
    <location>
        <begin position="359"/>
        <end position="378"/>
    </location>
</feature>
<keyword evidence="3 8" id="KW-0813">Transport</keyword>
<evidence type="ECO:0000256" key="4">
    <source>
        <dbReference type="ARBA" id="ARBA00022692"/>
    </source>
</evidence>
<feature type="transmembrane region" description="Helical" evidence="8">
    <location>
        <begin position="111"/>
        <end position="129"/>
    </location>
</feature>
<evidence type="ECO:0000256" key="6">
    <source>
        <dbReference type="ARBA" id="ARBA00023065"/>
    </source>
</evidence>
<feature type="region of interest" description="Disordered" evidence="9">
    <location>
        <begin position="1"/>
        <end position="49"/>
    </location>
</feature>
<dbReference type="AlphaFoldDB" id="A0A642VCB3"/>
<dbReference type="InterPro" id="IPR058533">
    <property type="entry name" value="Cation_efflux_TM"/>
</dbReference>
<dbReference type="EMBL" id="SWFS01000117">
    <property type="protein sequence ID" value="KAA8916215.1"/>
    <property type="molecule type" value="Genomic_DNA"/>
</dbReference>
<feature type="compositionally biased region" description="Polar residues" evidence="9">
    <location>
        <begin position="1"/>
        <end position="11"/>
    </location>
</feature>
<dbReference type="SUPFAM" id="SSF161111">
    <property type="entry name" value="Cation efflux protein transmembrane domain-like"/>
    <property type="match status" value="1"/>
</dbReference>
<sequence length="673" mass="72144">MADTTIAQASASGGERPRVPSARGLSSAESQLRVPGSRRQTLTPEPWGIHSVPGMLSDFQRHVDSEKKTFSSSADDESGGSYMMGSIPAFISLPTSLLATEHLVTRVNSSSAAIGMVSGTALLMTGLAIQLGNRTSVSSNWSVERNSTLFLVLGIVSLMVSCTMLGSVRTTMAVICSLNLPTDASLSILTFLPYAVFGLAMFVVDSASHTATQSLIGYLALISTCYCLTFQSLTVSPSLTCFAGATLIIPGIIVARPGLDLLTLLTITSGAVGVFLLSKRDLVPTRWNTGIGTLVSLLFSYLLYEMTAANVVLGVLSILIPVERKKPHSSVYSVNNDSSSESKRNILDSILAHSDTRNIFYFLLLNFSFMLIQLLYSVLSHSLGLLSDSIHMFFDCLALLVGLVASILSKFPASTRFPYGLGKVETVSGFTNGCLLIGISGGIIAEAIERITHPVELEKTKELLIVSFLGLVVNIVGIFAFNHGHGDDGHGHGHSHGGHSHGHSHSHGGHSHSHGGGAHSNENMHGIFLHIVADTLGSVGVVISTLLTNYFGWAGFDPLASILIAVLIFASSIPLITSSAKTLLLSLDDNQEYLLRDILNDVSITSGVAGYTVPKFWQADEKIRGTLHVQYQDGVNSTVVRDKVEDRFKKDGIENVFIQMENENSSCWCRKKK</sequence>
<evidence type="ECO:0000313" key="11">
    <source>
        <dbReference type="EMBL" id="KAA8916215.1"/>
    </source>
</evidence>
<feature type="transmembrane region" description="Helical" evidence="8">
    <location>
        <begin position="390"/>
        <end position="408"/>
    </location>
</feature>
<feature type="transmembrane region" description="Helical" evidence="8">
    <location>
        <begin position="527"/>
        <end position="547"/>
    </location>
</feature>
<dbReference type="GO" id="GO:0005794">
    <property type="term" value="C:Golgi apparatus"/>
    <property type="evidence" value="ECO:0007669"/>
    <property type="project" value="TreeGrafter"/>
</dbReference>
<proteinExistence type="inferred from homology"/>
<feature type="transmembrane region" description="Helical" evidence="8">
    <location>
        <begin position="463"/>
        <end position="481"/>
    </location>
</feature>
<keyword evidence="4 8" id="KW-0812">Transmembrane</keyword>
<feature type="domain" description="Cation efflux protein transmembrane" evidence="10">
    <location>
        <begin position="359"/>
        <end position="584"/>
    </location>
</feature>
<feature type="transmembrane region" description="Helical" evidence="8">
    <location>
        <begin position="216"/>
        <end position="249"/>
    </location>
</feature>